<dbReference type="InterPro" id="IPR017853">
    <property type="entry name" value="GH"/>
</dbReference>
<comment type="catalytic activity">
    <reaction evidence="1">
        <text>Random endo-hydrolysis of N-acetyl-beta-D-glucosaminide (1-&gt;4)-beta-linkages in chitin and chitodextrins.</text>
        <dbReference type="EC" id="3.2.1.14"/>
    </reaction>
</comment>
<dbReference type="CDD" id="cd12215">
    <property type="entry name" value="ChiC_BD"/>
    <property type="match status" value="1"/>
</dbReference>
<evidence type="ECO:0000256" key="4">
    <source>
        <dbReference type="ARBA" id="ARBA00023024"/>
    </source>
</evidence>
<accession>A0A1W1XVP6</accession>
<dbReference type="CDD" id="cd12214">
    <property type="entry name" value="ChiA1_BD"/>
    <property type="match status" value="1"/>
</dbReference>
<organism evidence="11 12">
    <name type="scientific">Andreprevotia lacus DSM 23236</name>
    <dbReference type="NCBI Taxonomy" id="1121001"/>
    <lineage>
        <taxon>Bacteria</taxon>
        <taxon>Pseudomonadati</taxon>
        <taxon>Pseudomonadota</taxon>
        <taxon>Betaproteobacteria</taxon>
        <taxon>Neisseriales</taxon>
        <taxon>Chitinibacteraceae</taxon>
        <taxon>Andreprevotia</taxon>
    </lineage>
</organism>
<evidence type="ECO:0000256" key="5">
    <source>
        <dbReference type="ARBA" id="ARBA00023277"/>
    </source>
</evidence>
<evidence type="ECO:0000256" key="2">
    <source>
        <dbReference type="ARBA" id="ARBA00012729"/>
    </source>
</evidence>
<keyword evidence="12" id="KW-1185">Reference proteome</keyword>
<evidence type="ECO:0000256" key="6">
    <source>
        <dbReference type="ARBA" id="ARBA00023295"/>
    </source>
</evidence>
<keyword evidence="6 7" id="KW-0326">Glycosidase</keyword>
<keyword evidence="4" id="KW-0624">Polysaccharide degradation</keyword>
<feature type="domain" description="GH18" evidence="10">
    <location>
        <begin position="246"/>
        <end position="692"/>
    </location>
</feature>
<dbReference type="Proteomes" id="UP000192761">
    <property type="component" value="Unassembled WGS sequence"/>
</dbReference>
<dbReference type="InterPro" id="IPR036573">
    <property type="entry name" value="CBM_sf_5/12"/>
</dbReference>
<dbReference type="SMART" id="SM00636">
    <property type="entry name" value="Glyco_18"/>
    <property type="match status" value="1"/>
</dbReference>
<dbReference type="EMBL" id="FWXD01000019">
    <property type="protein sequence ID" value="SMC27904.1"/>
    <property type="molecule type" value="Genomic_DNA"/>
</dbReference>
<dbReference type="PANTHER" id="PTHR11177:SF317">
    <property type="entry name" value="CHITINASE 12-RELATED"/>
    <property type="match status" value="1"/>
</dbReference>
<dbReference type="CDD" id="cd06548">
    <property type="entry name" value="GH18_chitinase"/>
    <property type="match status" value="1"/>
</dbReference>
<dbReference type="RefSeq" id="WP_373278026.1">
    <property type="nucleotide sequence ID" value="NZ_FWXD01000019.1"/>
</dbReference>
<dbReference type="Gene3D" id="3.10.50.10">
    <property type="match status" value="1"/>
</dbReference>
<evidence type="ECO:0000256" key="8">
    <source>
        <dbReference type="SAM" id="MobiDB-lite"/>
    </source>
</evidence>
<dbReference type="Gene3D" id="3.20.20.80">
    <property type="entry name" value="Glycosidases"/>
    <property type="match status" value="1"/>
</dbReference>
<dbReference type="Gene3D" id="2.10.10.20">
    <property type="entry name" value="Carbohydrate-binding module superfamily 5/12"/>
    <property type="match status" value="2"/>
</dbReference>
<evidence type="ECO:0000256" key="7">
    <source>
        <dbReference type="RuleBase" id="RU000489"/>
    </source>
</evidence>
<dbReference type="InterPro" id="IPR001223">
    <property type="entry name" value="Glyco_hydro18_cat"/>
</dbReference>
<dbReference type="GO" id="GO:0008061">
    <property type="term" value="F:chitin binding"/>
    <property type="evidence" value="ECO:0007669"/>
    <property type="project" value="InterPro"/>
</dbReference>
<dbReference type="PANTHER" id="PTHR11177">
    <property type="entry name" value="CHITINASE"/>
    <property type="match status" value="1"/>
</dbReference>
<dbReference type="AlphaFoldDB" id="A0A1W1XVP6"/>
<name>A0A1W1XVP6_9NEIS</name>
<proteinExistence type="predicted"/>
<dbReference type="Pfam" id="PF00704">
    <property type="entry name" value="Glyco_hydro_18"/>
    <property type="match status" value="1"/>
</dbReference>
<dbReference type="InterPro" id="IPR011583">
    <property type="entry name" value="Chitinase_II/V-like_cat"/>
</dbReference>
<dbReference type="EC" id="3.2.1.14" evidence="2"/>
<dbReference type="InterPro" id="IPR003610">
    <property type="entry name" value="CBM5/12"/>
</dbReference>
<dbReference type="Pfam" id="PF02839">
    <property type="entry name" value="CBM_5_12"/>
    <property type="match status" value="2"/>
</dbReference>
<keyword evidence="5" id="KW-0119">Carbohydrate metabolism</keyword>
<sequence length="692" mass="72979">MMQFNRFALAALPAALLAVSAYAAYPAWQEGNTYTAGTYVSYNGHDYQALVTHTAYVGAGWTPSSTPTLWKDLGVSSGSTPTATPAPTAAPTATPVPVTNAPTATPKPTAAPTTAPTATPAPSSSCYQVWSASTSYNGGAQVTYNGRNYTAKWWTQGNVPSSSTGDGQPWTDNGPCNGGTPTATPVPVTSTPTATPKPTATPVPVTSTPTATPVPGTPTATPKPTATPIPTTGVPTATPTPSAGGKELGSYFAQWGVYGRAFEVADFVSNGSAAKMTYVNYAFGNIYQKNGGYECGAGIDKLEQGATNPNAADAGTGGDAWADYGRTPARLVDPSKPYTWDSPLAGNFGELKALKGKFPNLKVFISLGGWTWSKWFSAASATDALRKQLVSSCLDIYIKGNLPSYSGRGGAGSLAGVFDGVDIDWEFPGGGGQPYNTFSAADKQNFTLLMKEFRTQLNALGAANGNKHYYLTAALSAGKDKIDNTEPVNYAQYFDFVNLMTYDFHGGWEYTSTSYMDAAGENHANAAAKTDFHSNLYVDPNGPNYLDPKTGQRGVASYYNIDDAVKNLVAAGLPASKISLGVPFYGRGWTGVPNVNNGLYQQATTPAHGTYENGIEDFKVLKNAAGTIYVHPVTKQSWKFDGSTFWSYDTPEVIQTKIDYTKANGLGGMFSWSLDGDDSTATLMTALSKIRQ</sequence>
<dbReference type="GO" id="GO:0005576">
    <property type="term" value="C:extracellular region"/>
    <property type="evidence" value="ECO:0007669"/>
    <property type="project" value="InterPro"/>
</dbReference>
<dbReference type="PRINTS" id="PR01217">
    <property type="entry name" value="PRICHEXTENSN"/>
</dbReference>
<feature type="compositionally biased region" description="Low complexity" evidence="8">
    <location>
        <begin position="179"/>
        <end position="242"/>
    </location>
</feature>
<dbReference type="PROSITE" id="PS51910">
    <property type="entry name" value="GH18_2"/>
    <property type="match status" value="1"/>
</dbReference>
<reference evidence="11 12" key="1">
    <citation type="submission" date="2017-04" db="EMBL/GenBank/DDBJ databases">
        <authorList>
            <person name="Afonso C.L."/>
            <person name="Miller P.J."/>
            <person name="Scott M.A."/>
            <person name="Spackman E."/>
            <person name="Goraichik I."/>
            <person name="Dimitrov K.M."/>
            <person name="Suarez D.L."/>
            <person name="Swayne D.E."/>
        </authorList>
    </citation>
    <scope>NUCLEOTIDE SEQUENCE [LARGE SCALE GENOMIC DNA]</scope>
    <source>
        <strain evidence="11 12">DSM 23236</strain>
    </source>
</reference>
<feature type="region of interest" description="Disordered" evidence="8">
    <location>
        <begin position="72"/>
        <end position="122"/>
    </location>
</feature>
<keyword evidence="4" id="KW-0146">Chitin degradation</keyword>
<gene>
    <name evidence="11" type="ORF">SAMN02745857_03018</name>
</gene>
<dbReference type="GO" id="GO:0030246">
    <property type="term" value="F:carbohydrate binding"/>
    <property type="evidence" value="ECO:0007669"/>
    <property type="project" value="InterPro"/>
</dbReference>
<keyword evidence="3 7" id="KW-0378">Hydrolase</keyword>
<dbReference type="SMART" id="SM00495">
    <property type="entry name" value="ChtBD3"/>
    <property type="match status" value="2"/>
</dbReference>
<feature type="chain" id="PRO_5012461487" description="chitinase" evidence="9">
    <location>
        <begin position="24"/>
        <end position="692"/>
    </location>
</feature>
<keyword evidence="9" id="KW-0732">Signal</keyword>
<dbReference type="GO" id="GO:0006032">
    <property type="term" value="P:chitin catabolic process"/>
    <property type="evidence" value="ECO:0007669"/>
    <property type="project" value="UniProtKB-KW"/>
</dbReference>
<evidence type="ECO:0000259" key="10">
    <source>
        <dbReference type="PROSITE" id="PS51910"/>
    </source>
</evidence>
<dbReference type="InterPro" id="IPR001579">
    <property type="entry name" value="Glyco_hydro_18_chit_AS"/>
</dbReference>
<evidence type="ECO:0000313" key="11">
    <source>
        <dbReference type="EMBL" id="SMC27904.1"/>
    </source>
</evidence>
<protein>
    <recommendedName>
        <fullName evidence="2">chitinase</fullName>
        <ecNumber evidence="2">3.2.1.14</ecNumber>
    </recommendedName>
</protein>
<feature type="signal peptide" evidence="9">
    <location>
        <begin position="1"/>
        <end position="23"/>
    </location>
</feature>
<dbReference type="PROSITE" id="PS01095">
    <property type="entry name" value="GH18_1"/>
    <property type="match status" value="1"/>
</dbReference>
<dbReference type="SUPFAM" id="SSF54556">
    <property type="entry name" value="Chitinase insertion domain"/>
    <property type="match status" value="1"/>
</dbReference>
<evidence type="ECO:0000313" key="12">
    <source>
        <dbReference type="Proteomes" id="UP000192761"/>
    </source>
</evidence>
<evidence type="ECO:0000256" key="1">
    <source>
        <dbReference type="ARBA" id="ARBA00000822"/>
    </source>
</evidence>
<evidence type="ECO:0000256" key="9">
    <source>
        <dbReference type="SAM" id="SignalP"/>
    </source>
</evidence>
<dbReference type="InterPro" id="IPR050314">
    <property type="entry name" value="Glycosyl_Hydrlase_18"/>
</dbReference>
<dbReference type="GO" id="GO:0005975">
    <property type="term" value="P:carbohydrate metabolic process"/>
    <property type="evidence" value="ECO:0007669"/>
    <property type="project" value="InterPro"/>
</dbReference>
<dbReference type="SUPFAM" id="SSF51445">
    <property type="entry name" value="(Trans)glycosidases"/>
    <property type="match status" value="1"/>
</dbReference>
<evidence type="ECO:0000256" key="3">
    <source>
        <dbReference type="ARBA" id="ARBA00022801"/>
    </source>
</evidence>
<dbReference type="InterPro" id="IPR029070">
    <property type="entry name" value="Chitinase_insertion_sf"/>
</dbReference>
<feature type="compositionally biased region" description="Low complexity" evidence="8">
    <location>
        <begin position="80"/>
        <end position="122"/>
    </location>
</feature>
<dbReference type="SUPFAM" id="SSF51055">
    <property type="entry name" value="Carbohydrate binding domain"/>
    <property type="match status" value="2"/>
</dbReference>
<dbReference type="GO" id="GO:0008843">
    <property type="term" value="F:endochitinase activity"/>
    <property type="evidence" value="ECO:0007669"/>
    <property type="project" value="UniProtKB-EC"/>
</dbReference>
<dbReference type="STRING" id="1121001.SAMN02745857_03018"/>
<feature type="region of interest" description="Disordered" evidence="8">
    <location>
        <begin position="158"/>
        <end position="242"/>
    </location>
</feature>